<comment type="subcellular location">
    <subcellularLocation>
        <location evidence="1">Host cytoplasm</location>
    </subcellularLocation>
    <subcellularLocation>
        <location evidence="2">Virion</location>
    </subcellularLocation>
</comment>
<organismHost>
    <name type="scientific">Capra hircus</name>
    <name type="common">Goat</name>
    <dbReference type="NCBI Taxonomy" id="9925"/>
</organismHost>
<dbReference type="GO" id="GO:0044423">
    <property type="term" value="C:virion component"/>
    <property type="evidence" value="ECO:0007669"/>
    <property type="project" value="UniProtKB-KW"/>
</dbReference>
<evidence type="ECO:0000256" key="2">
    <source>
        <dbReference type="ARBA" id="ARBA00004328"/>
    </source>
</evidence>
<gene>
    <name evidence="6" type="primary">vif</name>
</gene>
<sequence>MQSLSRNRKCCHKQRKPGPVLPLWLWEDIAFSINQDPGWYSTIKLQHLQWQKRGHKLEYEKEDRTYEYWKIGREPWVMKLRRRKGELRRGLAVVWQYQCQGNWEDVGKWFTDTGNYRHVDNKFWFHWRVAMCSCHKGGFQVRDFLLGGHRWDLCKSCIQGEIVRTTDANSLQRWSLLQLARNHPFVVMPLWRARRVPTQDFPWCRNPTGFVMPWGDRDCACMTSIFE</sequence>
<organism evidence="6 7">
    <name type="scientific">Caprine arthritis encephalitis virus</name>
    <name type="common">CAEV</name>
    <dbReference type="NCBI Taxonomy" id="11660"/>
    <lineage>
        <taxon>Viruses</taxon>
        <taxon>Riboviria</taxon>
        <taxon>Pararnavirae</taxon>
        <taxon>Artverviricota</taxon>
        <taxon>Revtraviricetes</taxon>
        <taxon>Ortervirales</taxon>
        <taxon>Retroviridae</taxon>
        <taxon>Orthoretrovirinae</taxon>
        <taxon>Lentivirus</taxon>
        <taxon>Lentivirus capartenc</taxon>
    </lineage>
</organism>
<dbReference type="Proteomes" id="UP000157582">
    <property type="component" value="Genome"/>
</dbReference>
<proteinExistence type="predicted"/>
<keyword evidence="4" id="KW-0946">Virion</keyword>
<evidence type="ECO:0000313" key="6">
    <source>
        <dbReference type="EMBL" id="ACV53614.1"/>
    </source>
</evidence>
<name>C9DI72_CAEV</name>
<dbReference type="InterPro" id="IPR009979">
    <property type="entry name" value="Lenti_VIF_2"/>
</dbReference>
<keyword evidence="5" id="KW-1035">Host cytoplasm</keyword>
<evidence type="ECO:0000256" key="3">
    <source>
        <dbReference type="ARBA" id="ARBA00021299"/>
    </source>
</evidence>
<protein>
    <recommendedName>
        <fullName evidence="3">Virion infectivity factor</fullName>
    </recommendedName>
</protein>
<dbReference type="GO" id="GO:0030430">
    <property type="term" value="C:host cell cytoplasm"/>
    <property type="evidence" value="ECO:0007669"/>
    <property type="project" value="UniProtKB-SubCell"/>
</dbReference>
<accession>C9DI72</accession>
<evidence type="ECO:0000256" key="1">
    <source>
        <dbReference type="ARBA" id="ARBA00004192"/>
    </source>
</evidence>
<reference evidence="6 7" key="1">
    <citation type="journal article" date="2010" name="Vet. Microbiol.">
        <title>Small ruminant lentivirus genotype E is widespread in Sarda goat.</title>
        <authorList>
            <person name="Reina R."/>
            <person name="Bertolotti L."/>
            <person name="Dei Giudici S."/>
            <person name="Puggioni G."/>
            <person name="Ponti N."/>
            <person name="Profiti M."/>
            <person name="Patta C."/>
            <person name="Rosati S."/>
        </authorList>
    </citation>
    <scope>NUCLEOTIDE SEQUENCE [LARGE SCALE GENOMIC DNA]</scope>
    <source>
        <strain evidence="6">Seui</strain>
    </source>
</reference>
<dbReference type="EMBL" id="GQ381130">
    <property type="protein sequence ID" value="ACV53614.1"/>
    <property type="molecule type" value="Genomic_DNA"/>
</dbReference>
<evidence type="ECO:0000256" key="5">
    <source>
        <dbReference type="ARBA" id="ARBA00023200"/>
    </source>
</evidence>
<evidence type="ECO:0000256" key="4">
    <source>
        <dbReference type="ARBA" id="ARBA00022844"/>
    </source>
</evidence>
<dbReference type="Pfam" id="PF07401">
    <property type="entry name" value="Lenti_VIF_2"/>
    <property type="match status" value="1"/>
</dbReference>
<evidence type="ECO:0000313" key="7">
    <source>
        <dbReference type="Proteomes" id="UP000157582"/>
    </source>
</evidence>